<evidence type="ECO:0000256" key="1">
    <source>
        <dbReference type="ARBA" id="ARBA00023125"/>
    </source>
</evidence>
<dbReference type="NCBIfam" id="TIGR00738">
    <property type="entry name" value="rrf2_super"/>
    <property type="match status" value="1"/>
</dbReference>
<dbReference type="RefSeq" id="WP_027297122.1">
    <property type="nucleotide sequence ID" value="NZ_AP031462.1"/>
</dbReference>
<dbReference type="InterPro" id="IPR000944">
    <property type="entry name" value="Tscrpt_reg_Rrf2"/>
</dbReference>
<evidence type="ECO:0000313" key="4">
    <source>
        <dbReference type="Proteomes" id="UP000254919"/>
    </source>
</evidence>
<dbReference type="EMBL" id="UGVN01000001">
    <property type="protein sequence ID" value="SUE38234.1"/>
    <property type="molecule type" value="Genomic_DNA"/>
</dbReference>
<reference evidence="3 4" key="1">
    <citation type="submission" date="2018-06" db="EMBL/GenBank/DDBJ databases">
        <authorList>
            <consortium name="Pathogen Informatics"/>
            <person name="Doyle S."/>
        </authorList>
    </citation>
    <scope>NUCLEOTIDE SEQUENCE [LARGE SCALE GENOMIC DNA]</scope>
    <source>
        <strain evidence="3 4">NCTC13291</strain>
    </source>
</reference>
<dbReference type="AlphaFoldDB" id="A0A379MXZ1"/>
<evidence type="ECO:0000313" key="3">
    <source>
        <dbReference type="EMBL" id="SUE38234.1"/>
    </source>
</evidence>
<dbReference type="Gene3D" id="1.10.10.10">
    <property type="entry name" value="Winged helix-like DNA-binding domain superfamily/Winged helix DNA-binding domain"/>
    <property type="match status" value="1"/>
</dbReference>
<dbReference type="InterPro" id="IPR036388">
    <property type="entry name" value="WH-like_DNA-bd_sf"/>
</dbReference>
<dbReference type="InterPro" id="IPR036390">
    <property type="entry name" value="WH_DNA-bd_sf"/>
</dbReference>
<gene>
    <name evidence="3" type="primary">nsrR_1</name>
    <name evidence="3" type="ORF">NCTC13291_00597</name>
</gene>
<dbReference type="PANTHER" id="PTHR33221">
    <property type="entry name" value="WINGED HELIX-TURN-HELIX TRANSCRIPTIONAL REGULATOR, RRF2 FAMILY"/>
    <property type="match status" value="1"/>
</dbReference>
<sequence>MRLTLHSDYALRTLIFLGLRPQRLVSIAEIAKAYRISENHLTKVVHRLGQAGFVETLRGRGGGLRLARPPEEIRIGDVVRATEEDLALVTCFAPDGTPLPGVGCAISGACRLQGALAEALGAFMAVLDGRTLRDMLGPTAPVLRQRLGMEGAPGDGSPEALAEVPPA</sequence>
<dbReference type="Pfam" id="PF02082">
    <property type="entry name" value="Rrf2"/>
    <property type="match status" value="1"/>
</dbReference>
<dbReference type="Proteomes" id="UP000254919">
    <property type="component" value="Unassembled WGS sequence"/>
</dbReference>
<organism evidence="3 4">
    <name type="scientific">Roseomonas mucosa</name>
    <dbReference type="NCBI Taxonomy" id="207340"/>
    <lineage>
        <taxon>Bacteria</taxon>
        <taxon>Pseudomonadati</taxon>
        <taxon>Pseudomonadota</taxon>
        <taxon>Alphaproteobacteria</taxon>
        <taxon>Acetobacterales</taxon>
        <taxon>Roseomonadaceae</taxon>
        <taxon>Roseomonas</taxon>
    </lineage>
</organism>
<dbReference type="SUPFAM" id="SSF46785">
    <property type="entry name" value="Winged helix' DNA-binding domain"/>
    <property type="match status" value="1"/>
</dbReference>
<dbReference type="GO" id="GO:0003700">
    <property type="term" value="F:DNA-binding transcription factor activity"/>
    <property type="evidence" value="ECO:0007669"/>
    <property type="project" value="TreeGrafter"/>
</dbReference>
<dbReference type="GO" id="GO:0003677">
    <property type="term" value="F:DNA binding"/>
    <property type="evidence" value="ECO:0007669"/>
    <property type="project" value="UniProtKB-KW"/>
</dbReference>
<name>A0A379MXZ1_9PROT</name>
<keyword evidence="1" id="KW-0238">DNA-binding</keyword>
<dbReference type="GeneID" id="99635620"/>
<dbReference type="GO" id="GO:0005829">
    <property type="term" value="C:cytosol"/>
    <property type="evidence" value="ECO:0007669"/>
    <property type="project" value="TreeGrafter"/>
</dbReference>
<dbReference type="PROSITE" id="PS51197">
    <property type="entry name" value="HTH_RRF2_2"/>
    <property type="match status" value="1"/>
</dbReference>
<accession>A0A379MXZ1</accession>
<evidence type="ECO:0000256" key="2">
    <source>
        <dbReference type="SAM" id="MobiDB-lite"/>
    </source>
</evidence>
<feature type="region of interest" description="Disordered" evidence="2">
    <location>
        <begin position="147"/>
        <end position="167"/>
    </location>
</feature>
<proteinExistence type="predicted"/>
<protein>
    <submittedName>
        <fullName evidence="3">HTH-type transcriptional repressor NsrR</fullName>
    </submittedName>
</protein>
<dbReference type="PANTHER" id="PTHR33221:SF4">
    <property type="entry name" value="HTH-TYPE TRANSCRIPTIONAL REPRESSOR NSRR"/>
    <property type="match status" value="1"/>
</dbReference>